<evidence type="ECO:0000259" key="11">
    <source>
        <dbReference type="PROSITE" id="PS51918"/>
    </source>
</evidence>
<dbReference type="Gene3D" id="2.40.50.140">
    <property type="entry name" value="Nucleic acid-binding proteins"/>
    <property type="match status" value="1"/>
</dbReference>
<feature type="binding site" evidence="8">
    <location>
        <position position="46"/>
    </location>
    <ligand>
        <name>[4Fe-4S] cluster</name>
        <dbReference type="ChEBI" id="CHEBI:49883"/>
        <label>1</label>
    </ligand>
</feature>
<dbReference type="InterPro" id="IPR020612">
    <property type="entry name" value="Methylthiotransferase_CS"/>
</dbReference>
<comment type="function">
    <text evidence="8">Catalyzes the methylthiolation of an aspartic acid residue of ribosomal protein uS12.</text>
</comment>
<evidence type="ECO:0000256" key="4">
    <source>
        <dbReference type="ARBA" id="ARBA00022691"/>
    </source>
</evidence>
<dbReference type="PANTHER" id="PTHR43837">
    <property type="entry name" value="RIBOSOMAL PROTEIN S12 METHYLTHIOTRANSFERASE RIMO"/>
    <property type="match status" value="1"/>
</dbReference>
<dbReference type="Pfam" id="PF04055">
    <property type="entry name" value="Radical_SAM"/>
    <property type="match status" value="1"/>
</dbReference>
<dbReference type="InterPro" id="IPR023404">
    <property type="entry name" value="rSAM_horseshoe"/>
</dbReference>
<evidence type="ECO:0000256" key="5">
    <source>
        <dbReference type="ARBA" id="ARBA00022723"/>
    </source>
</evidence>
<evidence type="ECO:0000256" key="3">
    <source>
        <dbReference type="ARBA" id="ARBA00022679"/>
    </source>
</evidence>
<dbReference type="SFLD" id="SFLDG01061">
    <property type="entry name" value="methylthiotransferase"/>
    <property type="match status" value="1"/>
</dbReference>
<dbReference type="CDD" id="cd01335">
    <property type="entry name" value="Radical_SAM"/>
    <property type="match status" value="1"/>
</dbReference>
<dbReference type="SMART" id="SM00729">
    <property type="entry name" value="Elp3"/>
    <property type="match status" value="1"/>
</dbReference>
<dbReference type="InterPro" id="IPR002792">
    <property type="entry name" value="TRAM_dom"/>
</dbReference>
<keyword evidence="6 8" id="KW-0408">Iron</keyword>
<dbReference type="InterPro" id="IPR058240">
    <property type="entry name" value="rSAM_sf"/>
</dbReference>
<dbReference type="GO" id="GO:0006400">
    <property type="term" value="P:tRNA modification"/>
    <property type="evidence" value="ECO:0007669"/>
    <property type="project" value="InterPro"/>
</dbReference>
<comment type="cofactor">
    <cofactor evidence="8">
        <name>[4Fe-4S] cluster</name>
        <dbReference type="ChEBI" id="CHEBI:49883"/>
    </cofactor>
    <text evidence="8">Binds 2 [4Fe-4S] clusters. One cluster is coordinated with 3 cysteines and an exchangeable S-adenosyl-L-methionine.</text>
</comment>
<keyword evidence="3 8" id="KW-0808">Transferase</keyword>
<keyword evidence="12" id="KW-0689">Ribosomal protein</keyword>
<reference evidence="12" key="1">
    <citation type="submission" date="2019-01" db="EMBL/GenBank/DDBJ databases">
        <authorList>
            <consortium name="Genoscope - CEA"/>
            <person name="William W."/>
        </authorList>
    </citation>
    <scope>NUCLEOTIDE SEQUENCE</scope>
    <source>
        <strain evidence="12">CR-1</strain>
    </source>
</reference>
<sequence length="438" mass="48787">MSLYLLSLGCPRNQVDSELMMGALSEAGIEMAHEPDEAEIILVNTCAFIEAAVNESLDVIFEMAALKKSGACRLLVVAGCLPERFGPDLASKLPEADIFLGTGAYDRVVEAVLNPNDFPKSLLPDPSLSSHHRRISPRRLTDTHTAYLRVAEGCARRCSYCVIPKLRGEVRSRPFEEIMEEARFLADSGVKEIILAAQDTTAYGRDLGEKSEFARLISSVSRVSEGIRTRFLYGHPGSIDLAAIQAVADGPGICPYFDLPIQHASDPVLKRMGRPYRREDLLKLFDSIRTLVPDAALRTSIMTGFPGETDRDFQILFDFINEVEFDHAGVFVYSDFDDLPSHRLPDPVPAKISKERHDALMARQRTISRKKNETYLEKTIEVLIETKVEDGVWQGRAPFQAPDVDGIVYAHGRRLEIGVFRDVEITDTLDYDLVGEAL</sequence>
<dbReference type="InterPro" id="IPR038135">
    <property type="entry name" value="Methylthiotransferase_N_sf"/>
</dbReference>
<comment type="similarity">
    <text evidence="8">Belongs to the methylthiotransferase family. RimO subfamily.</text>
</comment>
<keyword evidence="5 8" id="KW-0479">Metal-binding</keyword>
<feature type="domain" description="Radical SAM core" evidence="11">
    <location>
        <begin position="140"/>
        <end position="370"/>
    </location>
</feature>
<evidence type="ECO:0000256" key="8">
    <source>
        <dbReference type="HAMAP-Rule" id="MF_01865"/>
    </source>
</evidence>
<evidence type="ECO:0000256" key="7">
    <source>
        <dbReference type="ARBA" id="ARBA00023014"/>
    </source>
</evidence>
<feature type="domain" description="TRAM" evidence="9">
    <location>
        <begin position="373"/>
        <end position="438"/>
    </location>
</feature>
<evidence type="ECO:0000259" key="10">
    <source>
        <dbReference type="PROSITE" id="PS51449"/>
    </source>
</evidence>
<dbReference type="InterPro" id="IPR006638">
    <property type="entry name" value="Elp3/MiaA/NifB-like_rSAM"/>
</dbReference>
<dbReference type="Gene3D" id="3.80.30.20">
    <property type="entry name" value="tm_1862 like domain"/>
    <property type="match status" value="1"/>
</dbReference>
<accession>A0A484HGL5</accession>
<keyword evidence="7 8" id="KW-0411">Iron-sulfur</keyword>
<evidence type="ECO:0000313" key="12">
    <source>
        <dbReference type="EMBL" id="VEN73560.1"/>
    </source>
</evidence>
<feature type="domain" description="MTTase N-terminal" evidence="10">
    <location>
        <begin position="1"/>
        <end position="117"/>
    </location>
</feature>
<comment type="subcellular location">
    <subcellularLocation>
        <location evidence="8">Cytoplasm</location>
    </subcellularLocation>
</comment>
<keyword evidence="2 8" id="KW-0963">Cytoplasm</keyword>
<feature type="binding site" evidence="8">
    <location>
        <position position="154"/>
    </location>
    <ligand>
        <name>[4Fe-4S] cluster</name>
        <dbReference type="ChEBI" id="CHEBI:49883"/>
        <label>2</label>
        <note>4Fe-4S-S-AdoMet</note>
    </ligand>
</feature>
<name>A0A484HGL5_9BACT</name>
<dbReference type="NCBIfam" id="TIGR01125">
    <property type="entry name" value="30S ribosomal protein S12 methylthiotransferase RimO"/>
    <property type="match status" value="1"/>
</dbReference>
<dbReference type="InterPro" id="IPR012340">
    <property type="entry name" value="NA-bd_OB-fold"/>
</dbReference>
<dbReference type="GO" id="GO:0046872">
    <property type="term" value="F:metal ion binding"/>
    <property type="evidence" value="ECO:0007669"/>
    <property type="project" value="UniProtKB-KW"/>
</dbReference>
<dbReference type="InterPro" id="IPR013848">
    <property type="entry name" value="Methylthiotransferase_N"/>
</dbReference>
<keyword evidence="4 8" id="KW-0949">S-adenosyl-L-methionine</keyword>
<dbReference type="EC" id="2.8.4.4" evidence="8"/>
<dbReference type="PROSITE" id="PS50926">
    <property type="entry name" value="TRAM"/>
    <property type="match status" value="1"/>
</dbReference>
<dbReference type="AlphaFoldDB" id="A0A484HGL5"/>
<feature type="binding site" evidence="8">
    <location>
        <position position="10"/>
    </location>
    <ligand>
        <name>[4Fe-4S] cluster</name>
        <dbReference type="ChEBI" id="CHEBI:49883"/>
        <label>1</label>
    </ligand>
</feature>
<comment type="catalytic activity">
    <reaction evidence="8">
        <text>L-aspartate(89)-[ribosomal protein uS12]-hydrogen + (sulfur carrier)-SH + AH2 + 2 S-adenosyl-L-methionine = 3-methylsulfanyl-L-aspartate(89)-[ribosomal protein uS12]-hydrogen + (sulfur carrier)-H + 5'-deoxyadenosine + L-methionine + A + S-adenosyl-L-homocysteine + 2 H(+)</text>
        <dbReference type="Rhea" id="RHEA:37087"/>
        <dbReference type="Rhea" id="RHEA-COMP:10460"/>
        <dbReference type="Rhea" id="RHEA-COMP:10461"/>
        <dbReference type="Rhea" id="RHEA-COMP:14737"/>
        <dbReference type="Rhea" id="RHEA-COMP:14739"/>
        <dbReference type="ChEBI" id="CHEBI:13193"/>
        <dbReference type="ChEBI" id="CHEBI:15378"/>
        <dbReference type="ChEBI" id="CHEBI:17319"/>
        <dbReference type="ChEBI" id="CHEBI:17499"/>
        <dbReference type="ChEBI" id="CHEBI:29917"/>
        <dbReference type="ChEBI" id="CHEBI:29961"/>
        <dbReference type="ChEBI" id="CHEBI:57844"/>
        <dbReference type="ChEBI" id="CHEBI:57856"/>
        <dbReference type="ChEBI" id="CHEBI:59789"/>
        <dbReference type="ChEBI" id="CHEBI:64428"/>
        <dbReference type="ChEBI" id="CHEBI:73599"/>
        <dbReference type="EC" id="2.8.4.4"/>
    </reaction>
</comment>
<protein>
    <recommendedName>
        <fullName evidence="8">Ribosomal protein uS12 methylthiotransferase RimO</fullName>
        <shortName evidence="8">uS12 MTTase</shortName>
        <shortName evidence="8">uS12 methylthiotransferase</shortName>
        <ecNumber evidence="8">2.8.4.4</ecNumber>
    </recommendedName>
    <alternativeName>
        <fullName evidence="8">Ribosomal protein uS12 (aspartate-C(3))-methylthiotransferase</fullName>
    </alternativeName>
    <alternativeName>
        <fullName evidence="8">Ribosome maturation factor RimO</fullName>
    </alternativeName>
</protein>
<dbReference type="HAMAP" id="MF_01865">
    <property type="entry name" value="MTTase_RimO"/>
    <property type="match status" value="1"/>
</dbReference>
<dbReference type="SFLD" id="SFLDF00274">
    <property type="entry name" value="ribosomal_protein_S12_methylth"/>
    <property type="match status" value="1"/>
</dbReference>
<dbReference type="GO" id="GO:0005840">
    <property type="term" value="C:ribosome"/>
    <property type="evidence" value="ECO:0007669"/>
    <property type="project" value="UniProtKB-KW"/>
</dbReference>
<feature type="binding site" evidence="8">
    <location>
        <position position="158"/>
    </location>
    <ligand>
        <name>[4Fe-4S] cluster</name>
        <dbReference type="ChEBI" id="CHEBI:49883"/>
        <label>2</label>
        <note>4Fe-4S-S-AdoMet</note>
    </ligand>
</feature>
<dbReference type="NCBIfam" id="TIGR00089">
    <property type="entry name" value="MiaB/RimO family radical SAM methylthiotransferase"/>
    <property type="match status" value="1"/>
</dbReference>
<organism evidence="12">
    <name type="scientific">uncultured Desulfobacteraceae bacterium</name>
    <dbReference type="NCBI Taxonomy" id="218296"/>
    <lineage>
        <taxon>Bacteria</taxon>
        <taxon>Pseudomonadati</taxon>
        <taxon>Thermodesulfobacteriota</taxon>
        <taxon>Desulfobacteria</taxon>
        <taxon>Desulfobacterales</taxon>
        <taxon>Desulfobacteraceae</taxon>
        <taxon>environmental samples</taxon>
    </lineage>
</organism>
<keyword evidence="12" id="KW-0687">Ribonucleoprotein</keyword>
<dbReference type="SFLD" id="SFLDS00029">
    <property type="entry name" value="Radical_SAM"/>
    <property type="match status" value="1"/>
</dbReference>
<dbReference type="GO" id="GO:0035599">
    <property type="term" value="F:aspartic acid methylthiotransferase activity"/>
    <property type="evidence" value="ECO:0007669"/>
    <property type="project" value="TreeGrafter"/>
</dbReference>
<gene>
    <name evidence="8 12" type="primary">rimO</name>
    <name evidence="12" type="ORF">EPICR_20020</name>
</gene>
<keyword evidence="1 8" id="KW-0004">4Fe-4S</keyword>
<dbReference type="Pfam" id="PF18693">
    <property type="entry name" value="TRAM_2"/>
    <property type="match status" value="1"/>
</dbReference>
<dbReference type="SFLD" id="SFLDG01082">
    <property type="entry name" value="B12-binding_domain_containing"/>
    <property type="match status" value="1"/>
</dbReference>
<evidence type="ECO:0000256" key="1">
    <source>
        <dbReference type="ARBA" id="ARBA00022485"/>
    </source>
</evidence>
<dbReference type="InterPro" id="IPR007197">
    <property type="entry name" value="rSAM"/>
</dbReference>
<dbReference type="Pfam" id="PF00919">
    <property type="entry name" value="UPF0004"/>
    <property type="match status" value="1"/>
</dbReference>
<proteinExistence type="inferred from homology"/>
<feature type="binding site" evidence="8">
    <location>
        <position position="80"/>
    </location>
    <ligand>
        <name>[4Fe-4S] cluster</name>
        <dbReference type="ChEBI" id="CHEBI:49883"/>
        <label>1</label>
    </ligand>
</feature>
<dbReference type="GO" id="GO:0103039">
    <property type="term" value="F:protein methylthiotransferase activity"/>
    <property type="evidence" value="ECO:0007669"/>
    <property type="project" value="UniProtKB-EC"/>
</dbReference>
<dbReference type="SUPFAM" id="SSF102114">
    <property type="entry name" value="Radical SAM enzymes"/>
    <property type="match status" value="1"/>
</dbReference>
<dbReference type="PROSITE" id="PS01278">
    <property type="entry name" value="MTTASE_RADICAL"/>
    <property type="match status" value="1"/>
</dbReference>
<dbReference type="InterPro" id="IPR005840">
    <property type="entry name" value="Ribosomal_uS12_MeSTrfase_RimO"/>
</dbReference>
<feature type="binding site" evidence="8">
    <location>
        <position position="161"/>
    </location>
    <ligand>
        <name>[4Fe-4S] cluster</name>
        <dbReference type="ChEBI" id="CHEBI:49883"/>
        <label>2</label>
        <note>4Fe-4S-S-AdoMet</note>
    </ligand>
</feature>
<dbReference type="FunFam" id="3.80.30.20:FF:000001">
    <property type="entry name" value="tRNA-2-methylthio-N(6)-dimethylallyladenosine synthase 2"/>
    <property type="match status" value="1"/>
</dbReference>
<dbReference type="InterPro" id="IPR005839">
    <property type="entry name" value="Methylthiotransferase"/>
</dbReference>
<evidence type="ECO:0000259" key="9">
    <source>
        <dbReference type="PROSITE" id="PS50926"/>
    </source>
</evidence>
<dbReference type="Gene3D" id="3.40.50.12160">
    <property type="entry name" value="Methylthiotransferase, N-terminal domain"/>
    <property type="match status" value="1"/>
</dbReference>
<dbReference type="PROSITE" id="PS51918">
    <property type="entry name" value="RADICAL_SAM"/>
    <property type="match status" value="1"/>
</dbReference>
<dbReference type="GO" id="GO:0051539">
    <property type="term" value="F:4 iron, 4 sulfur cluster binding"/>
    <property type="evidence" value="ECO:0007669"/>
    <property type="project" value="UniProtKB-UniRule"/>
</dbReference>
<evidence type="ECO:0000256" key="2">
    <source>
        <dbReference type="ARBA" id="ARBA00022490"/>
    </source>
</evidence>
<dbReference type="GO" id="GO:0005829">
    <property type="term" value="C:cytosol"/>
    <property type="evidence" value="ECO:0007669"/>
    <property type="project" value="TreeGrafter"/>
</dbReference>
<dbReference type="PROSITE" id="PS51449">
    <property type="entry name" value="MTTASE_N"/>
    <property type="match status" value="1"/>
</dbReference>
<dbReference type="PANTHER" id="PTHR43837:SF1">
    <property type="entry name" value="RIBOSOMAL PROTEIN US12 METHYLTHIOTRANSFERASE RIMO"/>
    <property type="match status" value="1"/>
</dbReference>
<evidence type="ECO:0000256" key="6">
    <source>
        <dbReference type="ARBA" id="ARBA00023004"/>
    </source>
</evidence>
<dbReference type="EMBL" id="CAACVI010000012">
    <property type="protein sequence ID" value="VEN73560.1"/>
    <property type="molecule type" value="Genomic_DNA"/>
</dbReference>